<dbReference type="OrthoDB" id="428854at2759"/>
<evidence type="ECO:0000313" key="2">
    <source>
        <dbReference type="Ensembl" id="ENSMCSP00000018424.1"/>
    </source>
</evidence>
<dbReference type="PANTHER" id="PTHR45884">
    <property type="entry name" value="N-ACETYLTRANSFERASE ECO"/>
    <property type="match status" value="1"/>
</dbReference>
<dbReference type="CDD" id="cd04301">
    <property type="entry name" value="NAT_SF"/>
    <property type="match status" value="1"/>
</dbReference>
<dbReference type="SUPFAM" id="SSF55729">
    <property type="entry name" value="Acyl-CoA N-acyltransferases (Nat)"/>
    <property type="match status" value="1"/>
</dbReference>
<dbReference type="Pfam" id="PF13880">
    <property type="entry name" value="Acetyltransf_13"/>
    <property type="match status" value="1"/>
</dbReference>
<reference evidence="2" key="1">
    <citation type="submission" date="2025-08" db="UniProtKB">
        <authorList>
            <consortium name="Ensembl"/>
        </authorList>
    </citation>
    <scope>IDENTIFICATION</scope>
</reference>
<keyword evidence="3" id="KW-1185">Reference proteome</keyword>
<organism evidence="2 3">
    <name type="scientific">Malurus cyaneus samueli</name>
    <dbReference type="NCBI Taxonomy" id="2593467"/>
    <lineage>
        <taxon>Eukaryota</taxon>
        <taxon>Metazoa</taxon>
        <taxon>Chordata</taxon>
        <taxon>Craniata</taxon>
        <taxon>Vertebrata</taxon>
        <taxon>Euteleostomi</taxon>
        <taxon>Archelosauria</taxon>
        <taxon>Archosauria</taxon>
        <taxon>Dinosauria</taxon>
        <taxon>Saurischia</taxon>
        <taxon>Theropoda</taxon>
        <taxon>Coelurosauria</taxon>
        <taxon>Aves</taxon>
        <taxon>Neognathae</taxon>
        <taxon>Neoaves</taxon>
        <taxon>Telluraves</taxon>
        <taxon>Australaves</taxon>
        <taxon>Passeriformes</taxon>
        <taxon>Meliphagoidea</taxon>
        <taxon>Maluridae</taxon>
        <taxon>Malurus</taxon>
    </lineage>
</organism>
<dbReference type="InterPro" id="IPR016181">
    <property type="entry name" value="Acyl_CoA_acyltransferase"/>
</dbReference>
<feature type="domain" description="N-acetyltransferase ESCO acetyl-transferase" evidence="1">
    <location>
        <begin position="83"/>
        <end position="151"/>
    </location>
</feature>
<name>A0A8C5U8Q1_9PASS</name>
<sequence length="166" mass="18445">HHTCLDPSNAIQVRQIVDAELGFQPVPLRCPDQTRIYLFVSARKSVLGCLVAEGISQAFRVLSEPFPDSQDSARAWRCSLDPEPAVCGISRIWVLQTHRHRGIARRMVDVLRRTFLFGTVLDSRDLAFSDPTPDGRAFASRYCGVPNFLVYNFLHNGSGSSGSNPT</sequence>
<dbReference type="GO" id="GO:0005634">
    <property type="term" value="C:nucleus"/>
    <property type="evidence" value="ECO:0007669"/>
    <property type="project" value="TreeGrafter"/>
</dbReference>
<reference evidence="2" key="2">
    <citation type="submission" date="2025-09" db="UniProtKB">
        <authorList>
            <consortium name="Ensembl"/>
        </authorList>
    </citation>
    <scope>IDENTIFICATION</scope>
</reference>
<dbReference type="InterPro" id="IPR028009">
    <property type="entry name" value="ESCO_Acetyltransf_dom"/>
</dbReference>
<dbReference type="AlphaFoldDB" id="A0A8C5U8Q1"/>
<proteinExistence type="predicted"/>
<dbReference type="PANTHER" id="PTHR45884:SF3">
    <property type="entry name" value="N-ACETYLTRANSFERASE ESCO2"/>
    <property type="match status" value="1"/>
</dbReference>
<protein>
    <recommendedName>
        <fullName evidence="1">N-acetyltransferase ESCO acetyl-transferase domain-containing protein</fullName>
    </recommendedName>
</protein>
<dbReference type="GO" id="GO:0000785">
    <property type="term" value="C:chromatin"/>
    <property type="evidence" value="ECO:0007669"/>
    <property type="project" value="TreeGrafter"/>
</dbReference>
<accession>A0A8C5U8Q1</accession>
<dbReference type="Ensembl" id="ENSMCST00000018888.1">
    <property type="protein sequence ID" value="ENSMCSP00000018424.1"/>
    <property type="gene ID" value="ENSMCSG00000012939.1"/>
</dbReference>
<dbReference type="GO" id="GO:0061733">
    <property type="term" value="F:protein-lysine-acetyltransferase activity"/>
    <property type="evidence" value="ECO:0007669"/>
    <property type="project" value="TreeGrafter"/>
</dbReference>
<dbReference type="Proteomes" id="UP000694560">
    <property type="component" value="Unplaced"/>
</dbReference>
<dbReference type="GO" id="GO:0007064">
    <property type="term" value="P:mitotic sister chromatid cohesion"/>
    <property type="evidence" value="ECO:0007669"/>
    <property type="project" value="TreeGrafter"/>
</dbReference>
<evidence type="ECO:0000259" key="1">
    <source>
        <dbReference type="Pfam" id="PF13880"/>
    </source>
</evidence>
<evidence type="ECO:0000313" key="3">
    <source>
        <dbReference type="Proteomes" id="UP000694560"/>
    </source>
</evidence>